<evidence type="ECO:0000256" key="3">
    <source>
        <dbReference type="ARBA" id="ARBA00022617"/>
    </source>
</evidence>
<dbReference type="PRINTS" id="PR00385">
    <property type="entry name" value="P450"/>
</dbReference>
<evidence type="ECO:0000256" key="5">
    <source>
        <dbReference type="ARBA" id="ARBA00023002"/>
    </source>
</evidence>
<dbReference type="OrthoDB" id="3945418at2759"/>
<dbReference type="GO" id="GO:0016705">
    <property type="term" value="F:oxidoreductase activity, acting on paired donors, with incorporation or reduction of molecular oxygen"/>
    <property type="evidence" value="ECO:0007669"/>
    <property type="project" value="InterPro"/>
</dbReference>
<dbReference type="GeneID" id="36599810"/>
<keyword evidence="7 9" id="KW-0503">Monooxygenase</keyword>
<dbReference type="GO" id="GO:0020037">
    <property type="term" value="F:heme binding"/>
    <property type="evidence" value="ECO:0007669"/>
    <property type="project" value="InterPro"/>
</dbReference>
<organism evidence="10 11">
    <name type="scientific">Trichoderma citrinoviride</name>
    <dbReference type="NCBI Taxonomy" id="58853"/>
    <lineage>
        <taxon>Eukaryota</taxon>
        <taxon>Fungi</taxon>
        <taxon>Dikarya</taxon>
        <taxon>Ascomycota</taxon>
        <taxon>Pezizomycotina</taxon>
        <taxon>Sordariomycetes</taxon>
        <taxon>Hypocreomycetidae</taxon>
        <taxon>Hypocreales</taxon>
        <taxon>Hypocreaceae</taxon>
        <taxon>Trichoderma</taxon>
    </lineage>
</organism>
<dbReference type="InterPro" id="IPR050121">
    <property type="entry name" value="Cytochrome_P450_monoxygenase"/>
</dbReference>
<keyword evidence="3 8" id="KW-0349">Heme</keyword>
<gene>
    <name evidence="10" type="ORF">BBK36DRAFT_1128974</name>
</gene>
<proteinExistence type="inferred from homology"/>
<dbReference type="GO" id="GO:0005506">
    <property type="term" value="F:iron ion binding"/>
    <property type="evidence" value="ECO:0007669"/>
    <property type="project" value="InterPro"/>
</dbReference>
<dbReference type="Pfam" id="PF00067">
    <property type="entry name" value="p450"/>
    <property type="match status" value="1"/>
</dbReference>
<evidence type="ECO:0000256" key="4">
    <source>
        <dbReference type="ARBA" id="ARBA00022723"/>
    </source>
</evidence>
<dbReference type="GO" id="GO:0004497">
    <property type="term" value="F:monooxygenase activity"/>
    <property type="evidence" value="ECO:0007669"/>
    <property type="project" value="UniProtKB-KW"/>
</dbReference>
<name>A0A2T4B086_9HYPO</name>
<reference evidence="11" key="1">
    <citation type="submission" date="2016-07" db="EMBL/GenBank/DDBJ databases">
        <title>Multiple horizontal gene transfer events from other fungi enriched the ability of initially mycotrophic Trichoderma (Ascomycota) to feed on dead plant biomass.</title>
        <authorList>
            <consortium name="DOE Joint Genome Institute"/>
            <person name="Atanasova L."/>
            <person name="Chenthamara K."/>
            <person name="Zhang J."/>
            <person name="Grujic M."/>
            <person name="Henrissat B."/>
            <person name="Kuo A."/>
            <person name="Aerts A."/>
            <person name="Salamov A."/>
            <person name="Lipzen A."/>
            <person name="Labutti K."/>
            <person name="Barry K."/>
            <person name="Miao Y."/>
            <person name="Rahimi M.J."/>
            <person name="Shen Q."/>
            <person name="Grigoriev I.V."/>
            <person name="Kubicek C.P."/>
            <person name="Druzhinina I.S."/>
        </authorList>
    </citation>
    <scope>NUCLEOTIDE SEQUENCE [LARGE SCALE GENOMIC DNA]</scope>
    <source>
        <strain evidence="11">TUCIM 6016</strain>
    </source>
</reference>
<dbReference type="InterPro" id="IPR036396">
    <property type="entry name" value="Cyt_P450_sf"/>
</dbReference>
<sequence>MLFLISLLGGILLWQLLLSMYYLWFSSLSHIPGPKLAAGSLLYEFYYEVVCSGQYTRKIEKMHEVYGPIVRINPHEVHIKDPDFCIEEFSPVKKLDKYGWWYRVFGGPGSTISTEDYRLHKARRATFQNFLSPRVIRGFVPTIIDKLKQASLVMDRHAQTGCLLNLSSIYRCMAADVVSAYVLPQSLNLLQSSDLGQGFQSSLRFFFEAATAMRYLGFLEPLMAIIPPSIFDAMLSDPAKGLIKLVKTLEGYVDDIIQGKKNPQTSRTCLLERININHRDENENFRDRLLQEAEQFIVAGSETTGHTLSVITFYIIQEAEIQGKLREELANAGVVFDEDLEIAKLQTLPYLSAVITEGLRFSHGVGSRLPRINKSREVQFKQWRIPAGVPISMTSRLHHEDARLFPEPHSFRPDRWLQPESRSLKKYLSPFGHGSRICPGMHLALYEIYITIAHILLKFEIKNCGTISADLVSVHDLGAPFPKHDSKGLQVKLEARNS</sequence>
<evidence type="ECO:0000256" key="2">
    <source>
        <dbReference type="ARBA" id="ARBA00010617"/>
    </source>
</evidence>
<dbReference type="EMBL" id="KZ680222">
    <property type="protein sequence ID" value="PTB62735.1"/>
    <property type="molecule type" value="Genomic_DNA"/>
</dbReference>
<evidence type="ECO:0000256" key="8">
    <source>
        <dbReference type="PIRSR" id="PIRSR602401-1"/>
    </source>
</evidence>
<evidence type="ECO:0000313" key="10">
    <source>
        <dbReference type="EMBL" id="PTB62735.1"/>
    </source>
</evidence>
<dbReference type="PANTHER" id="PTHR24305">
    <property type="entry name" value="CYTOCHROME P450"/>
    <property type="match status" value="1"/>
</dbReference>
<evidence type="ECO:0000256" key="1">
    <source>
        <dbReference type="ARBA" id="ARBA00001971"/>
    </source>
</evidence>
<feature type="binding site" description="axial binding residue" evidence="8">
    <location>
        <position position="438"/>
    </location>
    <ligand>
        <name>heme</name>
        <dbReference type="ChEBI" id="CHEBI:30413"/>
    </ligand>
    <ligandPart>
        <name>Fe</name>
        <dbReference type="ChEBI" id="CHEBI:18248"/>
    </ligandPart>
</feature>
<comment type="similarity">
    <text evidence="2 9">Belongs to the cytochrome P450 family.</text>
</comment>
<dbReference type="SUPFAM" id="SSF48264">
    <property type="entry name" value="Cytochrome P450"/>
    <property type="match status" value="1"/>
</dbReference>
<dbReference type="Proteomes" id="UP000241546">
    <property type="component" value="Unassembled WGS sequence"/>
</dbReference>
<evidence type="ECO:0000256" key="9">
    <source>
        <dbReference type="RuleBase" id="RU000461"/>
    </source>
</evidence>
<evidence type="ECO:0000313" key="11">
    <source>
        <dbReference type="Proteomes" id="UP000241546"/>
    </source>
</evidence>
<dbReference type="PROSITE" id="PS00086">
    <property type="entry name" value="CYTOCHROME_P450"/>
    <property type="match status" value="1"/>
</dbReference>
<keyword evidence="4 8" id="KW-0479">Metal-binding</keyword>
<keyword evidence="6 8" id="KW-0408">Iron</keyword>
<dbReference type="PANTHER" id="PTHR24305:SF157">
    <property type="entry name" value="N-ACETYLTRYPTOPHAN 6-HYDROXYLASE IVOC-RELATED"/>
    <property type="match status" value="1"/>
</dbReference>
<dbReference type="InterPro" id="IPR017972">
    <property type="entry name" value="Cyt_P450_CS"/>
</dbReference>
<accession>A0A2T4B086</accession>
<evidence type="ECO:0000256" key="6">
    <source>
        <dbReference type="ARBA" id="ARBA00023004"/>
    </source>
</evidence>
<dbReference type="AlphaFoldDB" id="A0A2T4B086"/>
<dbReference type="RefSeq" id="XP_024746055.1">
    <property type="nucleotide sequence ID" value="XM_024891692.1"/>
</dbReference>
<comment type="cofactor">
    <cofactor evidence="1 8">
        <name>heme</name>
        <dbReference type="ChEBI" id="CHEBI:30413"/>
    </cofactor>
</comment>
<evidence type="ECO:0000256" key="7">
    <source>
        <dbReference type="ARBA" id="ARBA00023033"/>
    </source>
</evidence>
<keyword evidence="11" id="KW-1185">Reference proteome</keyword>
<dbReference type="Gene3D" id="1.10.630.10">
    <property type="entry name" value="Cytochrome P450"/>
    <property type="match status" value="1"/>
</dbReference>
<dbReference type="PRINTS" id="PR00463">
    <property type="entry name" value="EP450I"/>
</dbReference>
<dbReference type="InterPro" id="IPR001128">
    <property type="entry name" value="Cyt_P450"/>
</dbReference>
<protein>
    <submittedName>
        <fullName evidence="10">Cytochrome P450</fullName>
    </submittedName>
</protein>
<dbReference type="InterPro" id="IPR002401">
    <property type="entry name" value="Cyt_P450_E_grp-I"/>
</dbReference>
<dbReference type="CDD" id="cd11062">
    <property type="entry name" value="CYP58-like"/>
    <property type="match status" value="1"/>
</dbReference>
<keyword evidence="5 9" id="KW-0560">Oxidoreductase</keyword>